<comment type="caution">
    <text evidence="9">The sequence shown here is derived from an EMBL/GenBank/DDBJ whole genome shotgun (WGS) entry which is preliminary data.</text>
</comment>
<dbReference type="SUPFAM" id="SSF47090">
    <property type="entry name" value="PGBD-like"/>
    <property type="match status" value="1"/>
</dbReference>
<evidence type="ECO:0000256" key="1">
    <source>
        <dbReference type="ARBA" id="ARBA00004752"/>
    </source>
</evidence>
<dbReference type="InterPro" id="IPR005490">
    <property type="entry name" value="LD_TPept_cat_dom"/>
</dbReference>
<dbReference type="PANTHER" id="PTHR41533">
    <property type="entry name" value="L,D-TRANSPEPTIDASE HI_1667-RELATED"/>
    <property type="match status" value="1"/>
</dbReference>
<evidence type="ECO:0000256" key="4">
    <source>
        <dbReference type="ARBA" id="ARBA00022960"/>
    </source>
</evidence>
<dbReference type="Gene3D" id="1.10.101.10">
    <property type="entry name" value="PGBD-like superfamily/PGBD"/>
    <property type="match status" value="1"/>
</dbReference>
<evidence type="ECO:0000256" key="7">
    <source>
        <dbReference type="PROSITE-ProRule" id="PRU01373"/>
    </source>
</evidence>
<comment type="similarity">
    <text evidence="2">Belongs to the YkuD family.</text>
</comment>
<evidence type="ECO:0000313" key="10">
    <source>
        <dbReference type="Proteomes" id="UP001321492"/>
    </source>
</evidence>
<dbReference type="RefSeq" id="WP_283739914.1">
    <property type="nucleotide sequence ID" value="NZ_JASJEV010000003.1"/>
</dbReference>
<feature type="domain" description="L,D-TPase catalytic" evidence="8">
    <location>
        <begin position="163"/>
        <end position="334"/>
    </location>
</feature>
<reference evidence="9 10" key="1">
    <citation type="submission" date="2023-05" db="EMBL/GenBank/DDBJ databases">
        <title>Chelatococcus sp. nov., a moderately thermophilic bacterium isolated from hot spring microbial mat.</title>
        <authorList>
            <person name="Hu C.-J."/>
            <person name="Li W.-J."/>
        </authorList>
    </citation>
    <scope>NUCLEOTIDE SEQUENCE [LARGE SCALE GENOMIC DNA]</scope>
    <source>
        <strain evidence="9 10">SYSU G07232</strain>
    </source>
</reference>
<feature type="active site" description="Nucleophile" evidence="7">
    <location>
        <position position="312"/>
    </location>
</feature>
<evidence type="ECO:0000256" key="5">
    <source>
        <dbReference type="ARBA" id="ARBA00022984"/>
    </source>
</evidence>
<gene>
    <name evidence="9" type="ORF">QNA08_06710</name>
</gene>
<dbReference type="EMBL" id="JASJEV010000003">
    <property type="protein sequence ID" value="MDJ1157923.1"/>
    <property type="molecule type" value="Genomic_DNA"/>
</dbReference>
<dbReference type="PROSITE" id="PS52029">
    <property type="entry name" value="LD_TPASE"/>
    <property type="match status" value="1"/>
</dbReference>
<keyword evidence="6 7" id="KW-0961">Cell wall biogenesis/degradation</keyword>
<dbReference type="InterPro" id="IPR002477">
    <property type="entry name" value="Peptidoglycan-bd-like"/>
</dbReference>
<keyword evidence="10" id="KW-1185">Reference proteome</keyword>
<dbReference type="PANTHER" id="PTHR41533:SF1">
    <property type="entry name" value="L,D-TRANSPEPTIDASE YCBB-RELATED"/>
    <property type="match status" value="1"/>
</dbReference>
<proteinExistence type="inferred from homology"/>
<name>A0ABT7AEW4_9HYPH</name>
<accession>A0ABT7AEW4</accession>
<dbReference type="Pfam" id="PF03734">
    <property type="entry name" value="YkuD"/>
    <property type="match status" value="1"/>
</dbReference>
<organism evidence="9 10">
    <name type="scientific">Chelatococcus albus</name>
    <dbReference type="NCBI Taxonomy" id="3047466"/>
    <lineage>
        <taxon>Bacteria</taxon>
        <taxon>Pseudomonadati</taxon>
        <taxon>Pseudomonadota</taxon>
        <taxon>Alphaproteobacteria</taxon>
        <taxon>Hyphomicrobiales</taxon>
        <taxon>Chelatococcaceae</taxon>
        <taxon>Chelatococcus</taxon>
    </lineage>
</organism>
<protein>
    <submittedName>
        <fullName evidence="9">L,D-transpeptidase family protein</fullName>
    </submittedName>
</protein>
<dbReference type="InterPro" id="IPR038063">
    <property type="entry name" value="Transpep_catalytic_dom"/>
</dbReference>
<keyword evidence="5 7" id="KW-0573">Peptidoglycan synthesis</keyword>
<evidence type="ECO:0000259" key="8">
    <source>
        <dbReference type="PROSITE" id="PS52029"/>
    </source>
</evidence>
<evidence type="ECO:0000256" key="2">
    <source>
        <dbReference type="ARBA" id="ARBA00005992"/>
    </source>
</evidence>
<dbReference type="CDD" id="cd16913">
    <property type="entry name" value="YkuD_like"/>
    <property type="match status" value="1"/>
</dbReference>
<dbReference type="Pfam" id="PF01471">
    <property type="entry name" value="PG_binding_1"/>
    <property type="match status" value="1"/>
</dbReference>
<keyword evidence="4 7" id="KW-0133">Cell shape</keyword>
<feature type="active site" description="Proton donor/acceptor" evidence="7">
    <location>
        <position position="293"/>
    </location>
</feature>
<dbReference type="SUPFAM" id="SSF141523">
    <property type="entry name" value="L,D-transpeptidase catalytic domain-like"/>
    <property type="match status" value="1"/>
</dbReference>
<sequence>MAASAGGSAGGIAQGAVPAGAAATVRETTLITQDPQPTFSPHTAALTAAAAEKYLAIVEAGGWPLVPAGTRLAPGASGPAVEVLKRRLAVTGDLPPDVLAGDAYDGAVEAAVKHFQMRHGLEQTGAVGPLTLQALNVAAIVRYGELNASAVRAANTAFGFGQRHVVVNIPGAAVEAIEGGRVSRRYLAVVGKPDRPSPTLETRITAVNLNPTWTVPSSIVRKDIIPKMQGDPAYLAKAKIRILDQDGREIDPAAIDWSTTQAAAFTLRQDAGAQNSLGSLRIDMPNSRSVYMHDTPSKGLFSASLRFASSGCVRVSDVRDFATWLLAGNGPEDMQAWDRSAIDAAIAIGKRLDVRLAKPVPVAWVYLTAYATPDGLVHFRPDVYDLDSGAELTASVSPASTVLPPRRPNAADLAPLPPARQVERAASTATVAVR</sequence>
<keyword evidence="3" id="KW-0808">Transferase</keyword>
<dbReference type="Proteomes" id="UP001321492">
    <property type="component" value="Unassembled WGS sequence"/>
</dbReference>
<evidence type="ECO:0000313" key="9">
    <source>
        <dbReference type="EMBL" id="MDJ1157923.1"/>
    </source>
</evidence>
<comment type="pathway">
    <text evidence="1 7">Cell wall biogenesis; peptidoglycan biosynthesis.</text>
</comment>
<dbReference type="Gene3D" id="2.40.440.10">
    <property type="entry name" value="L,D-transpeptidase catalytic domain-like"/>
    <property type="match status" value="1"/>
</dbReference>
<evidence type="ECO:0000256" key="3">
    <source>
        <dbReference type="ARBA" id="ARBA00022679"/>
    </source>
</evidence>
<dbReference type="InterPro" id="IPR036365">
    <property type="entry name" value="PGBD-like_sf"/>
</dbReference>
<evidence type="ECO:0000256" key="6">
    <source>
        <dbReference type="ARBA" id="ARBA00023316"/>
    </source>
</evidence>
<dbReference type="InterPro" id="IPR052905">
    <property type="entry name" value="LD-transpeptidase_YkuD-like"/>
</dbReference>
<dbReference type="InterPro" id="IPR036366">
    <property type="entry name" value="PGBDSf"/>
</dbReference>